<sequence length="59" mass="6628">MVRASTLRRGIHAPCDLCGIIIETWQPNVNRFWCIRGFGMAILRDPLTDPKECLAGNVT</sequence>
<name>A0A6J4UM36_9BACT</name>
<gene>
    <name evidence="1" type="ORF">AVDCRST_MAG43-1139</name>
</gene>
<accession>A0A6J4UM36</accession>
<organism evidence="1">
    <name type="scientific">uncultured Thermomicrobiales bacterium</name>
    <dbReference type="NCBI Taxonomy" id="1645740"/>
    <lineage>
        <taxon>Bacteria</taxon>
        <taxon>Pseudomonadati</taxon>
        <taxon>Thermomicrobiota</taxon>
        <taxon>Thermomicrobia</taxon>
        <taxon>Thermomicrobiales</taxon>
        <taxon>environmental samples</taxon>
    </lineage>
</organism>
<protein>
    <submittedName>
        <fullName evidence="1">Uncharacterized protein</fullName>
    </submittedName>
</protein>
<dbReference type="EMBL" id="CADCWI010000060">
    <property type="protein sequence ID" value="CAA9552919.1"/>
    <property type="molecule type" value="Genomic_DNA"/>
</dbReference>
<dbReference type="AlphaFoldDB" id="A0A6J4UM36"/>
<proteinExistence type="predicted"/>
<evidence type="ECO:0000313" key="1">
    <source>
        <dbReference type="EMBL" id="CAA9552919.1"/>
    </source>
</evidence>
<reference evidence="1" key="1">
    <citation type="submission" date="2020-02" db="EMBL/GenBank/DDBJ databases">
        <authorList>
            <person name="Meier V. D."/>
        </authorList>
    </citation>
    <scope>NUCLEOTIDE SEQUENCE</scope>
    <source>
        <strain evidence="1">AVDCRST_MAG43</strain>
    </source>
</reference>